<dbReference type="Pfam" id="PF00535">
    <property type="entry name" value="Glycos_transf_2"/>
    <property type="match status" value="1"/>
</dbReference>
<evidence type="ECO:0000313" key="5">
    <source>
        <dbReference type="EMBL" id="KIX13565.1"/>
    </source>
</evidence>
<dbReference type="Gene3D" id="3.90.550.10">
    <property type="entry name" value="Spore Coat Polysaccharide Biosynthesis Protein SpsA, Chain A"/>
    <property type="match status" value="1"/>
</dbReference>
<dbReference type="Pfam" id="PF14559">
    <property type="entry name" value="TPR_19"/>
    <property type="match status" value="1"/>
</dbReference>
<dbReference type="PANTHER" id="PTHR43630">
    <property type="entry name" value="POLY-BETA-1,6-N-ACETYL-D-GLUCOSAMINE SYNTHASE"/>
    <property type="match status" value="1"/>
</dbReference>
<keyword evidence="6" id="KW-1185">Reference proteome</keyword>
<dbReference type="STRING" id="1429043.X474_13850"/>
<proteinExistence type="inferred from homology"/>
<feature type="repeat" description="TPR" evidence="2">
    <location>
        <begin position="423"/>
        <end position="456"/>
    </location>
</feature>
<dbReference type="AlphaFoldDB" id="A0A0D2JVH0"/>
<dbReference type="InParanoid" id="A0A0D2JVH0"/>
<dbReference type="SUPFAM" id="SSF48452">
    <property type="entry name" value="TPR-like"/>
    <property type="match status" value="2"/>
</dbReference>
<accession>A0A0D2JVH0</accession>
<dbReference type="Proteomes" id="UP000032233">
    <property type="component" value="Unassembled WGS sequence"/>
</dbReference>
<keyword evidence="2" id="KW-0802">TPR repeat</keyword>
<comment type="similarity">
    <text evidence="1">Belongs to the glycosyltransferase 2 family. WaaE/KdtX subfamily.</text>
</comment>
<sequence>MPQTTDKNSPNQKTTGSRPSISLCMIVKNEEKRLATALKSAKPWVDEIIVVDTGSTDRTVEIAESFGAKIYHHPWEHSFSKARNQSLSYATCDWMLILDADEELDQKSAPLMRQLVNAPKKICGFLFELYNDVTAGGETFILHPRLFRNHVGFRYEGKVHNRPTVPGTMARSKVKLIHYGYNETPEVMEAKHQRRLIMIRKWVEEEPDNYQAHSYLAHTLLSRRETMPEAVEVARTALNLLDSRRGDAKDYPHTYYPLLNGLTLLERDEELLEAAPACLEKMPYYPDPLFFMVWVHYRHQRWEEVCELAEKFLAAQDECKEHPERFVFFENMTYDQINYALFRWVVAAAHLGKDDQATHAFKRMLTERDAEKAIQSLLQNLLGSGHLPLAVELLPLAAESHPDWAWVTELKNACDQKMKEESSEAIKTRGLSVLKQGQPRQAAEILKQALDIFPRDAEALLNLGKALMEEGSASEAEYWLIKGLNAHPGHGWAWRMLGDILFKKGDPTQAAYCYERYLGQVPKDDDTKARYESCRQAPDHHAPTVAKKPPKLVVFLVSGMSPEMVRQPAPHFLMGKAWGELLDPQGQGMDLPAWATVLTGSWDHGLIKEPARSETVSFKDLKTPILWELMPENLSLGLVAAPFGHPPAGLPGFSISGYPAGLLESSMVSPKELTPRVLAKGYRADFALSEFDDQTTGQKLETDIRHEAFLYQLERNKLAAALAMPAVDVLVVGFTALDHMQKAHDLAHYKTFTAYQQVYAWIEGALQGLNPEHYAILGQRSYAHQDKIPQPNGFYCLSWMKGENGKAHATDVAPAILSLMGGDPSRLGRPRG</sequence>
<dbReference type="InterPro" id="IPR029044">
    <property type="entry name" value="Nucleotide-diphossugar_trans"/>
</dbReference>
<evidence type="ECO:0000256" key="2">
    <source>
        <dbReference type="PROSITE-ProRule" id="PRU00339"/>
    </source>
</evidence>
<dbReference type="RefSeq" id="WP_052515155.1">
    <property type="nucleotide sequence ID" value="NZ_AZAC01000015.1"/>
</dbReference>
<dbReference type="SMART" id="SM00028">
    <property type="entry name" value="TPR"/>
    <property type="match status" value="3"/>
</dbReference>
<evidence type="ECO:0000259" key="4">
    <source>
        <dbReference type="Pfam" id="PF00535"/>
    </source>
</evidence>
<dbReference type="Gene3D" id="3.40.720.10">
    <property type="entry name" value="Alkaline Phosphatase, subunit A"/>
    <property type="match status" value="1"/>
</dbReference>
<feature type="domain" description="Glycosyltransferase 2-like" evidence="4">
    <location>
        <begin position="22"/>
        <end position="133"/>
    </location>
</feature>
<feature type="region of interest" description="Disordered" evidence="3">
    <location>
        <begin position="1"/>
        <end position="20"/>
    </location>
</feature>
<evidence type="ECO:0000256" key="3">
    <source>
        <dbReference type="SAM" id="MobiDB-lite"/>
    </source>
</evidence>
<dbReference type="InterPro" id="IPR019734">
    <property type="entry name" value="TPR_rpt"/>
</dbReference>
<dbReference type="PROSITE" id="PS50005">
    <property type="entry name" value="TPR"/>
    <property type="match status" value="1"/>
</dbReference>
<dbReference type="OrthoDB" id="9815923at2"/>
<dbReference type="InterPro" id="IPR001173">
    <property type="entry name" value="Glyco_trans_2-like"/>
</dbReference>
<dbReference type="InterPro" id="IPR017850">
    <property type="entry name" value="Alkaline_phosphatase_core_sf"/>
</dbReference>
<name>A0A0D2JVH0_9BACT</name>
<dbReference type="PANTHER" id="PTHR43630:SF2">
    <property type="entry name" value="GLYCOSYLTRANSFERASE"/>
    <property type="match status" value="1"/>
</dbReference>
<dbReference type="Gene3D" id="1.25.40.10">
    <property type="entry name" value="Tetratricopeptide repeat domain"/>
    <property type="match status" value="2"/>
</dbReference>
<gene>
    <name evidence="5" type="ORF">X474_13850</name>
</gene>
<reference evidence="5 6" key="1">
    <citation type="submission" date="2013-11" db="EMBL/GenBank/DDBJ databases">
        <title>Metagenomic analysis of a methanogenic consortium involved in long chain n-alkane degradation.</title>
        <authorList>
            <person name="Davidova I.A."/>
            <person name="Callaghan A.V."/>
            <person name="Wawrik B."/>
            <person name="Pruitt S."/>
            <person name="Marks C."/>
            <person name="Duncan K.E."/>
            <person name="Suflita J.M."/>
        </authorList>
    </citation>
    <scope>NUCLEOTIDE SEQUENCE [LARGE SCALE GENOMIC DNA]</scope>
    <source>
        <strain evidence="5 6">SPR</strain>
    </source>
</reference>
<protein>
    <recommendedName>
        <fullName evidence="4">Glycosyltransferase 2-like domain-containing protein</fullName>
    </recommendedName>
</protein>
<dbReference type="SUPFAM" id="SSF53448">
    <property type="entry name" value="Nucleotide-diphospho-sugar transferases"/>
    <property type="match status" value="1"/>
</dbReference>
<organism evidence="5 6">
    <name type="scientific">Dethiosulfatarculus sandiegensis</name>
    <dbReference type="NCBI Taxonomy" id="1429043"/>
    <lineage>
        <taxon>Bacteria</taxon>
        <taxon>Pseudomonadati</taxon>
        <taxon>Thermodesulfobacteriota</taxon>
        <taxon>Desulfarculia</taxon>
        <taxon>Desulfarculales</taxon>
        <taxon>Desulfarculaceae</taxon>
        <taxon>Dethiosulfatarculus</taxon>
    </lineage>
</organism>
<evidence type="ECO:0000256" key="1">
    <source>
        <dbReference type="ARBA" id="ARBA00038494"/>
    </source>
</evidence>
<dbReference type="EMBL" id="AZAC01000015">
    <property type="protein sequence ID" value="KIX13565.1"/>
    <property type="molecule type" value="Genomic_DNA"/>
</dbReference>
<dbReference type="InterPro" id="IPR011990">
    <property type="entry name" value="TPR-like_helical_dom_sf"/>
</dbReference>
<dbReference type="CDD" id="cd02511">
    <property type="entry name" value="Beta4Glucosyltransferase"/>
    <property type="match status" value="1"/>
</dbReference>
<evidence type="ECO:0000313" key="6">
    <source>
        <dbReference type="Proteomes" id="UP000032233"/>
    </source>
</evidence>
<comment type="caution">
    <text evidence="5">The sequence shown here is derived from an EMBL/GenBank/DDBJ whole genome shotgun (WGS) entry which is preliminary data.</text>
</comment>